<name>A0A7R9D9X9_TIMPO</name>
<proteinExistence type="predicted"/>
<sequence>MIPDRGCGASHDFASISSTTSLLVGPNGSEGLNSNTTSGFTNEASAIVADHSHRSCDCDINSVSLSCPAGDINSVSLSCPAGDINNVSLFCPAGDINSVQCLALQVILTVYHCLAQSCPEADINSVSLSCHAGDINSVSLSRPAGDINSVSLSCPAGDINRVSLSCPAGDIVIHVLFLRPYLIRQAMLVPAQAGRKCYVHKHARVPGKAEEPLLRC</sequence>
<organism evidence="1">
    <name type="scientific">Timema poppense</name>
    <name type="common">Walking stick</name>
    <dbReference type="NCBI Taxonomy" id="170557"/>
    <lineage>
        <taxon>Eukaryota</taxon>
        <taxon>Metazoa</taxon>
        <taxon>Ecdysozoa</taxon>
        <taxon>Arthropoda</taxon>
        <taxon>Hexapoda</taxon>
        <taxon>Insecta</taxon>
        <taxon>Pterygota</taxon>
        <taxon>Neoptera</taxon>
        <taxon>Polyneoptera</taxon>
        <taxon>Phasmatodea</taxon>
        <taxon>Timematodea</taxon>
        <taxon>Timematoidea</taxon>
        <taxon>Timematidae</taxon>
        <taxon>Timema</taxon>
    </lineage>
</organism>
<gene>
    <name evidence="1" type="ORF">TPSB3V08_LOCUS7091</name>
</gene>
<evidence type="ECO:0000313" key="1">
    <source>
        <dbReference type="EMBL" id="CAD7409906.1"/>
    </source>
</evidence>
<accession>A0A7R9D9X9</accession>
<reference evidence="1" key="1">
    <citation type="submission" date="2020-11" db="EMBL/GenBank/DDBJ databases">
        <authorList>
            <person name="Tran Van P."/>
        </authorList>
    </citation>
    <scope>NUCLEOTIDE SEQUENCE</scope>
</reference>
<protein>
    <submittedName>
        <fullName evidence="1">Uncharacterized protein</fullName>
    </submittedName>
</protein>
<dbReference type="EMBL" id="OD004413">
    <property type="protein sequence ID" value="CAD7409906.1"/>
    <property type="molecule type" value="Genomic_DNA"/>
</dbReference>
<dbReference type="AlphaFoldDB" id="A0A7R9D9X9"/>